<evidence type="ECO:0000313" key="8">
    <source>
        <dbReference type="Proteomes" id="UP000051887"/>
    </source>
</evidence>
<dbReference type="Proteomes" id="UP000051086">
    <property type="component" value="Unassembled WGS sequence"/>
</dbReference>
<evidence type="ECO:0000256" key="1">
    <source>
        <dbReference type="ARBA" id="ARBA00023015"/>
    </source>
</evidence>
<evidence type="ECO:0000256" key="3">
    <source>
        <dbReference type="ARBA" id="ARBA00023163"/>
    </source>
</evidence>
<dbReference type="InterPro" id="IPR036390">
    <property type="entry name" value="WH_DNA-bd_sf"/>
</dbReference>
<dbReference type="EMBL" id="CYSC01000035">
    <property type="protein sequence ID" value="CUH73062.1"/>
    <property type="molecule type" value="Genomic_DNA"/>
</dbReference>
<protein>
    <submittedName>
        <fullName evidence="5 6">HTH-type transcriptional regulator YybR</fullName>
    </submittedName>
</protein>
<evidence type="ECO:0000256" key="2">
    <source>
        <dbReference type="ARBA" id="ARBA00023125"/>
    </source>
</evidence>
<dbReference type="SUPFAM" id="SSF46785">
    <property type="entry name" value="Winged helix' DNA-binding domain"/>
    <property type="match status" value="1"/>
</dbReference>
<evidence type="ECO:0000259" key="4">
    <source>
        <dbReference type="PROSITE" id="PS51118"/>
    </source>
</evidence>
<dbReference type="AlphaFoldDB" id="A0A0P1FVZ5"/>
<dbReference type="RefSeq" id="WP_058244219.1">
    <property type="nucleotide sequence ID" value="NZ_CYSB01000040.1"/>
</dbReference>
<evidence type="ECO:0000313" key="6">
    <source>
        <dbReference type="EMBL" id="CUH73062.1"/>
    </source>
</evidence>
<accession>A0A0P1FVZ5</accession>
<keyword evidence="2" id="KW-0238">DNA-binding</keyword>
<name>A0A0P1FVZ5_9RHOB</name>
<organism evidence="6 8">
    <name type="scientific">Thalassovita autumnalis</name>
    <dbReference type="NCBI Taxonomy" id="2072972"/>
    <lineage>
        <taxon>Bacteria</taxon>
        <taxon>Pseudomonadati</taxon>
        <taxon>Pseudomonadota</taxon>
        <taxon>Alphaproteobacteria</taxon>
        <taxon>Rhodobacterales</taxon>
        <taxon>Roseobacteraceae</taxon>
        <taxon>Thalassovita</taxon>
    </lineage>
</organism>
<dbReference type="Gene3D" id="1.10.10.10">
    <property type="entry name" value="Winged helix-like DNA-binding domain superfamily/Winged helix DNA-binding domain"/>
    <property type="match status" value="1"/>
</dbReference>
<dbReference type="EMBL" id="CYSB01000040">
    <property type="protein sequence ID" value="CUH69659.1"/>
    <property type="molecule type" value="Genomic_DNA"/>
</dbReference>
<sequence length="123" mass="13949">MDTVEQQSTQRFADYGCNDGCPVEAALEQIAGKWKGLIIYHLLDETLRFNEMLRRVGNVTQRSLTKQLRELEADGILHREVYAVVPPKVEYSLTEKGQALREVVMALHAWGSAHRKVPLNTEA</sequence>
<evidence type="ECO:0000313" key="7">
    <source>
        <dbReference type="Proteomes" id="UP000051086"/>
    </source>
</evidence>
<gene>
    <name evidence="6" type="primary">yybR_2</name>
    <name evidence="5" type="synonym">yybR_3</name>
    <name evidence="5" type="ORF">TL5118_03629</name>
    <name evidence="6" type="ORF">TL5120_02869</name>
</gene>
<proteinExistence type="predicted"/>
<reference evidence="5 7" key="2">
    <citation type="submission" date="2015-09" db="EMBL/GenBank/DDBJ databases">
        <authorList>
            <person name="Rodrigo-Torres L."/>
            <person name="Arahal D.R."/>
        </authorList>
    </citation>
    <scope>NUCLEOTIDE SEQUENCE [LARGE SCALE GENOMIC DNA]</scope>
    <source>
        <strain evidence="5 7">CECT 5118</strain>
    </source>
</reference>
<dbReference type="InterPro" id="IPR002577">
    <property type="entry name" value="HTH_HxlR"/>
</dbReference>
<keyword evidence="3" id="KW-0804">Transcription</keyword>
<dbReference type="Proteomes" id="UP000051887">
    <property type="component" value="Unassembled WGS sequence"/>
</dbReference>
<keyword evidence="7" id="KW-1185">Reference proteome</keyword>
<dbReference type="OrthoDB" id="9800350at2"/>
<dbReference type="PANTHER" id="PTHR33204">
    <property type="entry name" value="TRANSCRIPTIONAL REGULATOR, MARR FAMILY"/>
    <property type="match status" value="1"/>
</dbReference>
<dbReference type="InterPro" id="IPR036388">
    <property type="entry name" value="WH-like_DNA-bd_sf"/>
</dbReference>
<evidence type="ECO:0000313" key="5">
    <source>
        <dbReference type="EMBL" id="CUH69659.1"/>
    </source>
</evidence>
<dbReference type="PANTHER" id="PTHR33204:SF29">
    <property type="entry name" value="TRANSCRIPTIONAL REGULATOR"/>
    <property type="match status" value="1"/>
</dbReference>
<dbReference type="Pfam" id="PF01638">
    <property type="entry name" value="HxlR"/>
    <property type="match status" value="1"/>
</dbReference>
<keyword evidence="1" id="KW-0805">Transcription regulation</keyword>
<feature type="domain" description="HTH hxlR-type" evidence="4">
    <location>
        <begin position="21"/>
        <end position="119"/>
    </location>
</feature>
<dbReference type="GO" id="GO:0003677">
    <property type="term" value="F:DNA binding"/>
    <property type="evidence" value="ECO:0007669"/>
    <property type="project" value="UniProtKB-KW"/>
</dbReference>
<dbReference type="PROSITE" id="PS51118">
    <property type="entry name" value="HTH_HXLR"/>
    <property type="match status" value="1"/>
</dbReference>
<reference evidence="6 8" key="1">
    <citation type="submission" date="2015-09" db="EMBL/GenBank/DDBJ databases">
        <authorList>
            <consortium name="Swine Surveillance"/>
        </authorList>
    </citation>
    <scope>NUCLEOTIDE SEQUENCE [LARGE SCALE GENOMIC DNA]</scope>
    <source>
        <strain evidence="6 8">5120</strain>
    </source>
</reference>